<name>A0AAV4D5X6_9GAST</name>
<gene>
    <name evidence="1" type="ORF">PoB_006605900</name>
</gene>
<reference evidence="1 2" key="1">
    <citation type="journal article" date="2021" name="Elife">
        <title>Chloroplast acquisition without the gene transfer in kleptoplastic sea slugs, Plakobranchus ocellatus.</title>
        <authorList>
            <person name="Maeda T."/>
            <person name="Takahashi S."/>
            <person name="Yoshida T."/>
            <person name="Shimamura S."/>
            <person name="Takaki Y."/>
            <person name="Nagai Y."/>
            <person name="Toyoda A."/>
            <person name="Suzuki Y."/>
            <person name="Arimoto A."/>
            <person name="Ishii H."/>
            <person name="Satoh N."/>
            <person name="Nishiyama T."/>
            <person name="Hasebe M."/>
            <person name="Maruyama T."/>
            <person name="Minagawa J."/>
            <person name="Obokata J."/>
            <person name="Shigenobu S."/>
        </authorList>
    </citation>
    <scope>NUCLEOTIDE SEQUENCE [LARGE SCALE GENOMIC DNA]</scope>
</reference>
<organism evidence="1 2">
    <name type="scientific">Plakobranchus ocellatus</name>
    <dbReference type="NCBI Taxonomy" id="259542"/>
    <lineage>
        <taxon>Eukaryota</taxon>
        <taxon>Metazoa</taxon>
        <taxon>Spiralia</taxon>
        <taxon>Lophotrochozoa</taxon>
        <taxon>Mollusca</taxon>
        <taxon>Gastropoda</taxon>
        <taxon>Heterobranchia</taxon>
        <taxon>Euthyneura</taxon>
        <taxon>Panpulmonata</taxon>
        <taxon>Sacoglossa</taxon>
        <taxon>Placobranchoidea</taxon>
        <taxon>Plakobranchidae</taxon>
        <taxon>Plakobranchus</taxon>
    </lineage>
</organism>
<dbReference type="Proteomes" id="UP000735302">
    <property type="component" value="Unassembled WGS sequence"/>
</dbReference>
<protein>
    <submittedName>
        <fullName evidence="1">PiggyBac transposable element-derived protein 4-like</fullName>
    </submittedName>
</protein>
<dbReference type="AlphaFoldDB" id="A0AAV4D5X6"/>
<proteinExistence type="predicted"/>
<sequence>MKGVDLCDQMLGYNMPCNSTELLTLDDLPEAIPGQSSDEKMSLFFIGGYVASKHTSLQEDPSQVSLEIRKFTDTLNREQGRFVPDETYATVLSPVTIKKRGTALRRLQDGIYNKQKKIGMGLRIGLDEERYKHFLRDIVLNGGTVRPNRKGWSFPSSKQKAGEIKMKKKGVMVAVQWTDKRQVNVLSTNSDPKMVAVKRRSKQGMI</sequence>
<evidence type="ECO:0000313" key="2">
    <source>
        <dbReference type="Proteomes" id="UP000735302"/>
    </source>
</evidence>
<accession>A0AAV4D5X6</accession>
<dbReference type="EMBL" id="BLXT01007498">
    <property type="protein sequence ID" value="GFO39554.1"/>
    <property type="molecule type" value="Genomic_DNA"/>
</dbReference>
<comment type="caution">
    <text evidence="1">The sequence shown here is derived from an EMBL/GenBank/DDBJ whole genome shotgun (WGS) entry which is preliminary data.</text>
</comment>
<evidence type="ECO:0000313" key="1">
    <source>
        <dbReference type="EMBL" id="GFO39554.1"/>
    </source>
</evidence>
<keyword evidence="2" id="KW-1185">Reference proteome</keyword>